<dbReference type="Gene3D" id="3.20.20.80">
    <property type="entry name" value="Glycosidases"/>
    <property type="match status" value="1"/>
</dbReference>
<keyword evidence="4" id="KW-1185">Reference proteome</keyword>
<dbReference type="InterPro" id="IPR017853">
    <property type="entry name" value="GH"/>
</dbReference>
<protein>
    <submittedName>
        <fullName evidence="3">Ig-like domain-containing protein</fullName>
    </submittedName>
</protein>
<dbReference type="Gene3D" id="2.60.120.1200">
    <property type="match status" value="1"/>
</dbReference>
<dbReference type="EMBL" id="CP106735">
    <property type="protein sequence ID" value="UXX79142.1"/>
    <property type="molecule type" value="Genomic_DNA"/>
</dbReference>
<dbReference type="Pfam" id="PF02368">
    <property type="entry name" value="Big_2"/>
    <property type="match status" value="7"/>
</dbReference>
<dbReference type="InterPro" id="IPR006584">
    <property type="entry name" value="Cellulose-bd_IV"/>
</dbReference>
<dbReference type="Pfam" id="PF03422">
    <property type="entry name" value="CBM_6"/>
    <property type="match status" value="1"/>
</dbReference>
<organism evidence="3 4">
    <name type="scientific">Reichenbachiella carrageenanivorans</name>
    <dbReference type="NCBI Taxonomy" id="2979869"/>
    <lineage>
        <taxon>Bacteria</taxon>
        <taxon>Pseudomonadati</taxon>
        <taxon>Bacteroidota</taxon>
        <taxon>Cytophagia</taxon>
        <taxon>Cytophagales</taxon>
        <taxon>Reichenbachiellaceae</taxon>
        <taxon>Reichenbachiella</taxon>
    </lineage>
</organism>
<proteinExistence type="predicted"/>
<dbReference type="SMART" id="SM00635">
    <property type="entry name" value="BID_2"/>
    <property type="match status" value="8"/>
</dbReference>
<dbReference type="Pfam" id="PF18040">
    <property type="entry name" value="BPA_C"/>
    <property type="match status" value="1"/>
</dbReference>
<reference evidence="3" key="1">
    <citation type="submission" date="2022-10" db="EMBL/GenBank/DDBJ databases">
        <title>Comparative genomics and taxonomic characterization of three novel marine species of genus Reichenbachiella exhibiting antioxidant and polysaccharide degradation activities.</title>
        <authorList>
            <person name="Muhammad N."/>
            <person name="Lee Y.-J."/>
            <person name="Ko J."/>
            <person name="Kim S.-G."/>
        </authorList>
    </citation>
    <scope>NUCLEOTIDE SEQUENCE</scope>
    <source>
        <strain evidence="3">Wsw4-B4</strain>
    </source>
</reference>
<dbReference type="Pfam" id="PF18962">
    <property type="entry name" value="Por_Secre_tail"/>
    <property type="match status" value="1"/>
</dbReference>
<dbReference type="Proteomes" id="UP001062165">
    <property type="component" value="Chromosome"/>
</dbReference>
<dbReference type="NCBIfam" id="TIGR04183">
    <property type="entry name" value="Por_Secre_tail"/>
    <property type="match status" value="1"/>
</dbReference>
<feature type="domain" description="CBM6" evidence="2">
    <location>
        <begin position="1161"/>
        <end position="1284"/>
    </location>
</feature>
<dbReference type="SUPFAM" id="SSF49373">
    <property type="entry name" value="Invasin/intimin cell-adhesion fragments"/>
    <property type="match status" value="8"/>
</dbReference>
<dbReference type="InterPro" id="IPR003343">
    <property type="entry name" value="Big_2"/>
</dbReference>
<accession>A0ABY6CZ01</accession>
<dbReference type="InterPro" id="IPR005084">
    <property type="entry name" value="CBM6"/>
</dbReference>
<dbReference type="InterPro" id="IPR040527">
    <property type="entry name" value="Beta-sand_Porphyrn"/>
</dbReference>
<evidence type="ECO:0000313" key="4">
    <source>
        <dbReference type="Proteomes" id="UP001062165"/>
    </source>
</evidence>
<dbReference type="CDD" id="cd04079">
    <property type="entry name" value="CBM6_agarase-like"/>
    <property type="match status" value="1"/>
</dbReference>
<dbReference type="PROSITE" id="PS51175">
    <property type="entry name" value="CBM6"/>
    <property type="match status" value="1"/>
</dbReference>
<dbReference type="SUPFAM" id="SSF49785">
    <property type="entry name" value="Galactose-binding domain-like"/>
    <property type="match status" value="1"/>
</dbReference>
<dbReference type="Gene3D" id="2.60.120.260">
    <property type="entry name" value="Galactose-binding domain-like"/>
    <property type="match status" value="1"/>
</dbReference>
<dbReference type="InterPro" id="IPR045197">
    <property type="entry name" value="NUP210-like"/>
</dbReference>
<dbReference type="InterPro" id="IPR041224">
    <property type="entry name" value="BPA_C"/>
</dbReference>
<dbReference type="InterPro" id="IPR008979">
    <property type="entry name" value="Galactose-bd-like_sf"/>
</dbReference>
<dbReference type="CDD" id="cd21510">
    <property type="entry name" value="agarase_cat"/>
    <property type="match status" value="1"/>
</dbReference>
<gene>
    <name evidence="3" type="ORF">N7E81_17450</name>
</gene>
<keyword evidence="1" id="KW-0732">Signal</keyword>
<dbReference type="Pfam" id="PF18206">
    <property type="entry name" value="Porphyrn_cat_1"/>
    <property type="match status" value="1"/>
</dbReference>
<dbReference type="SUPFAM" id="SSF51445">
    <property type="entry name" value="(Trans)glycosidases"/>
    <property type="match status" value="1"/>
</dbReference>
<dbReference type="Gene3D" id="2.60.40.1080">
    <property type="match status" value="8"/>
</dbReference>
<dbReference type="PANTHER" id="PTHR23019">
    <property type="entry name" value="NUCLEAR PORE MEMBRANE GLYCOPROTEIN GP210-RELATED"/>
    <property type="match status" value="1"/>
</dbReference>
<sequence length="1845" mass="199258">MSFAFSVAAQVDVDVNLNIKHSVDGISDFGRERHMTIHSSWTDQEWNGHEDMLDYLINDLDVYFGRDNGSATWKSRLMKEDPAKPHWPDVEDMAVQGANLKNWYETDANFKNDYQYEGKGDMIMGINPAPIYPTLAWDNNGWMSGDWQTWDVDASAFLVANYLDKYFAKSLGDLGEPLPTYWECINEPDMDMLTSHYMFLTSPEKLFEFHNLVAQETRALLGSMAPKIGGMTWGQHDFHAGDLVYRRDAQFYYDYSTPDIYPQYDNMLASDIWPNRKDAWFQWDGLWQSYIDATGENMDFHGVHIYDWPQANDEGVIRTGGHIEAMLDLMEWYDTFKHGERKDIVLSEFGSVSPLVHDLPYKRRDWENIRPFNQMFMQFLERPSHLVLTMPFAPAKAQWGDWFHEDGTLGERYQTTLMDPVGEYTEKPGESRYDHKDWEWSANILFFEQWSDVKGTRIDTKASDRDIQVDAYVDGTHVYLILNNLELDPTTINLNLFDDYQNEIVSVSTKHLYLNTSIDEPVLDRETMSAAPGSILLEKSATMILDYEFANEVIIDQESVEKKFMGEPLTDETNAYGSQLCHVKVNGRASFTANVNGVEVPEKGEAQLRIGLKTANTEKMVISINGHQLRAETDPSDWRGRERKRGALGWFGVFELDVPLEYLQTDNVIVCQNNGNTSEYSSFQIQTWDFTKEPSRSANGDQIAVTGISLGDPISIMQGVEQGLSVAFTPINASQKGITWASSNPAVATVNDNGVLTVLASSGTTTITATSIDGGFAATQTITAIAYEATPVTGVTISNGDNITIEHYTETPLEAVVSPLDASVQQIVWSSSDEDIVHVNPATGKLRGKTLNATATVTATVIDTESGDAVFTDEIEVFVSIAGSETVYCRDLPATLQPFESFSVNVPVRVTGAREVVVELTKDAGLLGSGTTSVDDFGDVSTSVEYQLASVPALGTGYTLTAKLMDGSTTLDVCSQEVEMVDHFRAESISIAEGVSAVQVGESIQLEANILPENTFNKAVVWSTSDETKATVDAVTGEVTGVVTGEVTITATSDDNPSLSDEVTITVQAGEVVVPIESIELATDHLNLYLGFEADIAYDLLPAWTTQTEVVWSSSDASIATVDQLGHVTASATEGTTVIKATAVADETIFAEAVVRVSKTLIIEAEELGRTGGPYDGWSANAVEINNNQTGDWGEYDVDIPVSGEYSIKYYIGAPATSTDAGVNIYVNGVLQQHTVVPAGTGWENYVAIDATENIQLSKGAANIRVESVGSSNWQWNMDKFELTNLGSTSVEGVTVTPETLLVGVTQTRSLTAEVSPVRAINKNLSWSSNNTSIATVDPVTGEVTGVAVGEAVVTATTEEGSFTDFCTVTVQSEIVAIEVESISVTPSEVTLAIGLTKQLTAALLPIDADDKTVTWSSSNSGLATVSASGLVTGVALGEVTITATAHDGTGILGTSTVSIVNEILSSIAFDDAAKYVNTTYEVGSTLDVSCTFQVGAGGVLDANGVTFWLRQVTAGWAGITKDIKVNDVSVAGLQNGTATASISLADLLPTNEIGTDFYFLWITFTPSGGQMYNKFSGASPINIIAASDVDVTGIAIVDAAQTIQLGSTYSLTATFAPAHATNKNVSWSTQDEAIATVVDGVVTATGVGTTTITVTTADGGFTDTIEVTVQQAVTSVTSVSLNATAETIKVGEVHSLIATVLPANATNKSISWSSDDPSIATVVEGKVTGIAAGTTIITVTTADGSKSASFEITVASESGTVTAIGQEAHQVKVYPNPGSSKIFIRNVLGYSQVSIVSLLGTTVLVQPITKEGMSIDISQIENGVYLMNFYGENGTAIMKIMVQH</sequence>
<dbReference type="RefSeq" id="WP_263050885.1">
    <property type="nucleotide sequence ID" value="NZ_CP106735.1"/>
</dbReference>
<evidence type="ECO:0000259" key="2">
    <source>
        <dbReference type="PROSITE" id="PS51175"/>
    </source>
</evidence>
<dbReference type="InterPro" id="IPR026444">
    <property type="entry name" value="Secre_tail"/>
</dbReference>
<dbReference type="SMART" id="SM00606">
    <property type="entry name" value="CBD_IV"/>
    <property type="match status" value="1"/>
</dbReference>
<evidence type="ECO:0000256" key="1">
    <source>
        <dbReference type="ARBA" id="ARBA00022729"/>
    </source>
</evidence>
<dbReference type="Pfam" id="PF26182">
    <property type="entry name" value="Ig_NUP210_5th"/>
    <property type="match status" value="1"/>
</dbReference>
<evidence type="ECO:0000313" key="3">
    <source>
        <dbReference type="EMBL" id="UXX79142.1"/>
    </source>
</evidence>
<dbReference type="PANTHER" id="PTHR23019:SF0">
    <property type="entry name" value="NUCLEAR PORE MEMBRANE GLYCOPROTEIN 210"/>
    <property type="match status" value="1"/>
</dbReference>
<dbReference type="InterPro" id="IPR008964">
    <property type="entry name" value="Invasin/intimin_cell_adhesion"/>
</dbReference>
<name>A0ABY6CZ01_9BACT</name>